<sequence>MYKFESIGSTLVNKMTILLYESFTAPLGPFTLVNWLKASNITTDQSDENCGFAKVDRPLLLFVISGCSFNEANNKPLFLVNVDAPTEVIINEPITVDAFLRNNSGLLLATKGCDGGYNINSNEQAVDHHQINGLFIAKLLFYYCSLYTRT</sequence>
<dbReference type="EMBL" id="JAGIKV010000014">
    <property type="protein sequence ID" value="MBP2247236.1"/>
    <property type="molecule type" value="Genomic_DNA"/>
</dbReference>
<name>A0ABS4RWG0_PAEXY</name>
<proteinExistence type="predicted"/>
<dbReference type="Proteomes" id="UP000810207">
    <property type="component" value="Unassembled WGS sequence"/>
</dbReference>
<gene>
    <name evidence="1" type="ORF">J2Z28_003887</name>
</gene>
<organism evidence="1 2">
    <name type="scientific">Paenibacillus xylanexedens</name>
    <dbReference type="NCBI Taxonomy" id="528191"/>
    <lineage>
        <taxon>Bacteria</taxon>
        <taxon>Bacillati</taxon>
        <taxon>Bacillota</taxon>
        <taxon>Bacilli</taxon>
        <taxon>Bacillales</taxon>
        <taxon>Paenibacillaceae</taxon>
        <taxon>Paenibacillus</taxon>
    </lineage>
</organism>
<protein>
    <submittedName>
        <fullName evidence="1">Uncharacterized protein</fullName>
    </submittedName>
</protein>
<reference evidence="1 2" key="1">
    <citation type="submission" date="2021-03" db="EMBL/GenBank/DDBJ databases">
        <title>Genomic Encyclopedia of Type Strains, Phase IV (KMG-IV): sequencing the most valuable type-strain genomes for metagenomic binning, comparative biology and taxonomic classification.</title>
        <authorList>
            <person name="Goeker M."/>
        </authorList>
    </citation>
    <scope>NUCLEOTIDE SEQUENCE [LARGE SCALE GENOMIC DNA]</scope>
    <source>
        <strain evidence="1 2">DSM 21292</strain>
    </source>
</reference>
<dbReference type="RefSeq" id="WP_211083641.1">
    <property type="nucleotide sequence ID" value="NZ_CBCSLC010000024.1"/>
</dbReference>
<evidence type="ECO:0000313" key="1">
    <source>
        <dbReference type="EMBL" id="MBP2247236.1"/>
    </source>
</evidence>
<accession>A0ABS4RWG0</accession>
<comment type="caution">
    <text evidence="1">The sequence shown here is derived from an EMBL/GenBank/DDBJ whole genome shotgun (WGS) entry which is preliminary data.</text>
</comment>
<evidence type="ECO:0000313" key="2">
    <source>
        <dbReference type="Proteomes" id="UP000810207"/>
    </source>
</evidence>
<keyword evidence="2" id="KW-1185">Reference proteome</keyword>